<organism evidence="2 3">
    <name type="scientific">Synaphobranchus kaupii</name>
    <name type="common">Kaup's arrowtooth eel</name>
    <dbReference type="NCBI Taxonomy" id="118154"/>
    <lineage>
        <taxon>Eukaryota</taxon>
        <taxon>Metazoa</taxon>
        <taxon>Chordata</taxon>
        <taxon>Craniata</taxon>
        <taxon>Vertebrata</taxon>
        <taxon>Euteleostomi</taxon>
        <taxon>Actinopterygii</taxon>
        <taxon>Neopterygii</taxon>
        <taxon>Teleostei</taxon>
        <taxon>Anguilliformes</taxon>
        <taxon>Synaphobranchidae</taxon>
        <taxon>Synaphobranchus</taxon>
    </lineage>
</organism>
<feature type="region of interest" description="Disordered" evidence="1">
    <location>
        <begin position="71"/>
        <end position="94"/>
    </location>
</feature>
<feature type="region of interest" description="Disordered" evidence="1">
    <location>
        <begin position="1"/>
        <end position="39"/>
    </location>
</feature>
<name>A0A9Q1EN01_SYNKA</name>
<evidence type="ECO:0000256" key="1">
    <source>
        <dbReference type="SAM" id="MobiDB-lite"/>
    </source>
</evidence>
<keyword evidence="3" id="KW-1185">Reference proteome</keyword>
<evidence type="ECO:0000313" key="2">
    <source>
        <dbReference type="EMBL" id="KAJ8341813.1"/>
    </source>
</evidence>
<evidence type="ECO:0000313" key="3">
    <source>
        <dbReference type="Proteomes" id="UP001152622"/>
    </source>
</evidence>
<sequence>MGLRDAARGRGVAHRQARLHTRPALNPDAMRGGGSGRNAQRVIDVGGAVAKCAGGPSLRPPGLTALHIHSGGLRPPIVSDGRGVTRPIQRESVL</sequence>
<proteinExistence type="predicted"/>
<comment type="caution">
    <text evidence="2">The sequence shown here is derived from an EMBL/GenBank/DDBJ whole genome shotgun (WGS) entry which is preliminary data.</text>
</comment>
<dbReference type="Proteomes" id="UP001152622">
    <property type="component" value="Chromosome 15"/>
</dbReference>
<gene>
    <name evidence="2" type="ORF">SKAU_G00341040</name>
</gene>
<dbReference type="AlphaFoldDB" id="A0A9Q1EN01"/>
<accession>A0A9Q1EN01</accession>
<reference evidence="2" key="1">
    <citation type="journal article" date="2023" name="Science">
        <title>Genome structures resolve the early diversification of teleost fishes.</title>
        <authorList>
            <person name="Parey E."/>
            <person name="Louis A."/>
            <person name="Montfort J."/>
            <person name="Bouchez O."/>
            <person name="Roques C."/>
            <person name="Iampietro C."/>
            <person name="Lluch J."/>
            <person name="Castinel A."/>
            <person name="Donnadieu C."/>
            <person name="Desvignes T."/>
            <person name="Floi Bucao C."/>
            <person name="Jouanno E."/>
            <person name="Wen M."/>
            <person name="Mejri S."/>
            <person name="Dirks R."/>
            <person name="Jansen H."/>
            <person name="Henkel C."/>
            <person name="Chen W.J."/>
            <person name="Zahm M."/>
            <person name="Cabau C."/>
            <person name="Klopp C."/>
            <person name="Thompson A.W."/>
            <person name="Robinson-Rechavi M."/>
            <person name="Braasch I."/>
            <person name="Lecointre G."/>
            <person name="Bobe J."/>
            <person name="Postlethwait J.H."/>
            <person name="Berthelot C."/>
            <person name="Roest Crollius H."/>
            <person name="Guiguen Y."/>
        </authorList>
    </citation>
    <scope>NUCLEOTIDE SEQUENCE</scope>
    <source>
        <strain evidence="2">WJC10195</strain>
    </source>
</reference>
<feature type="compositionally biased region" description="Basic residues" evidence="1">
    <location>
        <begin position="11"/>
        <end position="21"/>
    </location>
</feature>
<protein>
    <submittedName>
        <fullName evidence="2">Uncharacterized protein</fullName>
    </submittedName>
</protein>
<dbReference type="EMBL" id="JAINUF010000015">
    <property type="protein sequence ID" value="KAJ8341813.1"/>
    <property type="molecule type" value="Genomic_DNA"/>
</dbReference>